<reference evidence="5" key="1">
    <citation type="journal article" date="2020" name="Nat. Commun.">
        <title>Large-scale genome sequencing of mycorrhizal fungi provides insights into the early evolution of symbiotic traits.</title>
        <authorList>
            <person name="Miyauchi S."/>
            <person name="Kiss E."/>
            <person name="Kuo A."/>
            <person name="Drula E."/>
            <person name="Kohler A."/>
            <person name="Sanchez-Garcia M."/>
            <person name="Morin E."/>
            <person name="Andreopoulos B."/>
            <person name="Barry K.W."/>
            <person name="Bonito G."/>
            <person name="Buee M."/>
            <person name="Carver A."/>
            <person name="Chen C."/>
            <person name="Cichocki N."/>
            <person name="Clum A."/>
            <person name="Culley D."/>
            <person name="Crous P.W."/>
            <person name="Fauchery L."/>
            <person name="Girlanda M."/>
            <person name="Hayes R.D."/>
            <person name="Keri Z."/>
            <person name="LaButti K."/>
            <person name="Lipzen A."/>
            <person name="Lombard V."/>
            <person name="Magnuson J."/>
            <person name="Maillard F."/>
            <person name="Murat C."/>
            <person name="Nolan M."/>
            <person name="Ohm R.A."/>
            <person name="Pangilinan J."/>
            <person name="Pereira M.F."/>
            <person name="Perotto S."/>
            <person name="Peter M."/>
            <person name="Pfister S."/>
            <person name="Riley R."/>
            <person name="Sitrit Y."/>
            <person name="Stielow J.B."/>
            <person name="Szollosi G."/>
            <person name="Zifcakova L."/>
            <person name="Stursova M."/>
            <person name="Spatafora J.W."/>
            <person name="Tedersoo L."/>
            <person name="Vaario L.M."/>
            <person name="Yamada A."/>
            <person name="Yan M."/>
            <person name="Wang P."/>
            <person name="Xu J."/>
            <person name="Bruns T."/>
            <person name="Baldrian P."/>
            <person name="Vilgalys R."/>
            <person name="Dunand C."/>
            <person name="Henrissat B."/>
            <person name="Grigoriev I.V."/>
            <person name="Hibbett D."/>
            <person name="Nagy L.G."/>
            <person name="Martin F.M."/>
        </authorList>
    </citation>
    <scope>NUCLEOTIDE SEQUENCE</scope>
    <source>
        <strain evidence="5">UP504</strain>
    </source>
</reference>
<dbReference type="PROSITE" id="PS00671">
    <property type="entry name" value="D_2_HYDROXYACID_DH_3"/>
    <property type="match status" value="1"/>
</dbReference>
<evidence type="ECO:0000313" key="6">
    <source>
        <dbReference type="Proteomes" id="UP000886523"/>
    </source>
</evidence>
<organism evidence="5 6">
    <name type="scientific">Hydnum rufescens UP504</name>
    <dbReference type="NCBI Taxonomy" id="1448309"/>
    <lineage>
        <taxon>Eukaryota</taxon>
        <taxon>Fungi</taxon>
        <taxon>Dikarya</taxon>
        <taxon>Basidiomycota</taxon>
        <taxon>Agaricomycotina</taxon>
        <taxon>Agaricomycetes</taxon>
        <taxon>Cantharellales</taxon>
        <taxon>Hydnaceae</taxon>
        <taxon>Hydnum</taxon>
    </lineage>
</organism>
<comment type="caution">
    <text evidence="5">The sequence shown here is derived from an EMBL/GenBank/DDBJ whole genome shotgun (WGS) entry which is preliminary data.</text>
</comment>
<accession>A0A9P6DU35</accession>
<keyword evidence="1 2" id="KW-0560">Oxidoreductase</keyword>
<dbReference type="GO" id="GO:0051287">
    <property type="term" value="F:NAD binding"/>
    <property type="evidence" value="ECO:0007669"/>
    <property type="project" value="InterPro"/>
</dbReference>
<dbReference type="EMBL" id="MU129003">
    <property type="protein sequence ID" value="KAF9511253.1"/>
    <property type="molecule type" value="Genomic_DNA"/>
</dbReference>
<dbReference type="PANTHER" id="PTHR10996">
    <property type="entry name" value="2-HYDROXYACID DEHYDROGENASE-RELATED"/>
    <property type="match status" value="1"/>
</dbReference>
<dbReference type="Pfam" id="PF00389">
    <property type="entry name" value="2-Hacid_dh"/>
    <property type="match status" value="1"/>
</dbReference>
<dbReference type="GO" id="GO:0005829">
    <property type="term" value="C:cytosol"/>
    <property type="evidence" value="ECO:0007669"/>
    <property type="project" value="TreeGrafter"/>
</dbReference>
<evidence type="ECO:0000259" key="3">
    <source>
        <dbReference type="Pfam" id="PF00389"/>
    </source>
</evidence>
<protein>
    <recommendedName>
        <fullName evidence="7">Glyoxylate reductase</fullName>
    </recommendedName>
</protein>
<feature type="domain" description="D-isomer specific 2-hydroxyacid dehydrogenase NAD-binding" evidence="4">
    <location>
        <begin position="113"/>
        <end position="307"/>
    </location>
</feature>
<proteinExistence type="inferred from homology"/>
<dbReference type="Gene3D" id="3.40.50.720">
    <property type="entry name" value="NAD(P)-binding Rossmann-like Domain"/>
    <property type="match status" value="2"/>
</dbReference>
<evidence type="ECO:0000256" key="1">
    <source>
        <dbReference type="ARBA" id="ARBA00023002"/>
    </source>
</evidence>
<evidence type="ECO:0000259" key="4">
    <source>
        <dbReference type="Pfam" id="PF02826"/>
    </source>
</evidence>
<dbReference type="InterPro" id="IPR036291">
    <property type="entry name" value="NAD(P)-bd_dom_sf"/>
</dbReference>
<dbReference type="InterPro" id="IPR050223">
    <property type="entry name" value="D-isomer_2-hydroxyacid_DH"/>
</dbReference>
<name>A0A9P6DU35_9AGAM</name>
<dbReference type="SUPFAM" id="SSF52283">
    <property type="entry name" value="Formate/glycerate dehydrogenase catalytic domain-like"/>
    <property type="match status" value="1"/>
</dbReference>
<keyword evidence="6" id="KW-1185">Reference proteome</keyword>
<gene>
    <name evidence="5" type="ORF">BS47DRAFT_1346971</name>
</gene>
<feature type="domain" description="D-isomer specific 2-hydroxyacid dehydrogenase catalytic" evidence="3">
    <location>
        <begin position="6"/>
        <end position="338"/>
    </location>
</feature>
<dbReference type="AlphaFoldDB" id="A0A9P6DU35"/>
<evidence type="ECO:0000313" key="5">
    <source>
        <dbReference type="EMBL" id="KAF9511253.1"/>
    </source>
</evidence>
<evidence type="ECO:0000256" key="2">
    <source>
        <dbReference type="RuleBase" id="RU003719"/>
    </source>
</evidence>
<dbReference type="CDD" id="cd05301">
    <property type="entry name" value="GDH"/>
    <property type="match status" value="1"/>
</dbReference>
<dbReference type="InterPro" id="IPR006139">
    <property type="entry name" value="D-isomer_2_OHA_DH_cat_dom"/>
</dbReference>
<dbReference type="GO" id="GO:0016618">
    <property type="term" value="F:hydroxypyruvate reductase [NAD(P)H] activity"/>
    <property type="evidence" value="ECO:0007669"/>
    <property type="project" value="TreeGrafter"/>
</dbReference>
<dbReference type="Proteomes" id="UP000886523">
    <property type="component" value="Unassembled WGS sequence"/>
</dbReference>
<comment type="similarity">
    <text evidence="2">Belongs to the D-isomer specific 2-hydroxyacid dehydrogenase family.</text>
</comment>
<dbReference type="SUPFAM" id="SSF51735">
    <property type="entry name" value="NAD(P)-binding Rossmann-fold domains"/>
    <property type="match status" value="1"/>
</dbReference>
<dbReference type="Pfam" id="PF02826">
    <property type="entry name" value="2-Hacid_dh_C"/>
    <property type="match status" value="1"/>
</dbReference>
<dbReference type="PANTHER" id="PTHR10996:SF277">
    <property type="entry name" value="GLYOXYLATE REDUCTASE_HYDROXYPYRUVATE REDUCTASE"/>
    <property type="match status" value="1"/>
</dbReference>
<evidence type="ECO:0008006" key="7">
    <source>
        <dbReference type="Google" id="ProtNLM"/>
    </source>
</evidence>
<dbReference type="GO" id="GO:0030267">
    <property type="term" value="F:glyoxylate reductase (NADPH) activity"/>
    <property type="evidence" value="ECO:0007669"/>
    <property type="project" value="TreeGrafter"/>
</dbReference>
<dbReference type="InterPro" id="IPR006140">
    <property type="entry name" value="D-isomer_DH_NAD-bd"/>
</dbReference>
<dbReference type="InterPro" id="IPR029753">
    <property type="entry name" value="D-isomer_DH_CS"/>
</dbReference>
<sequence>MSIPKVVVTYNIGEEALAILKKHPMELVLWSEDRNAPREWLVENIPGAVGLLCMLTDKPIDGALLDIAGPNLQVVSTVSVGYDHIDFQALSQRNIKLGHTPDVLTEAVADITVMLALMASRNGRIAVEAVEAGKWPSTPWSLFAFCGPQISSPGYTVGFVGFGRIAQATLRRLRSFGIDRFLYNNTGRGSSRESADVDLRQQFNLKELRRVELDELAAECDLIITLTPGGALTHHLVNESFLRKMKKTAILVNPSRGTVVDSNALALALKESWIWAAGLDVVEGEPNVGLDHPLVQQPRAVLLPHIGSATFETRIAMACTAAENLIRALAGEPLLAEVKQ</sequence>
<dbReference type="OrthoDB" id="9991913at2759"/>